<gene>
    <name evidence="1" type="ORF">XBP1_720086</name>
</gene>
<evidence type="ECO:0000313" key="2">
    <source>
        <dbReference type="Proteomes" id="UP000028511"/>
    </source>
</evidence>
<comment type="caution">
    <text evidence="1">The sequence shown here is derived from an EMBL/GenBank/DDBJ whole genome shotgun (WGS) entry which is preliminary data.</text>
</comment>
<dbReference type="Proteomes" id="UP000028511">
    <property type="component" value="Unassembled WGS sequence"/>
</dbReference>
<dbReference type="EMBL" id="CBSW010000279">
    <property type="protein sequence ID" value="CDG99110.1"/>
    <property type="molecule type" value="Genomic_DNA"/>
</dbReference>
<name>A0A077NN22_XENBV</name>
<dbReference type="AlphaFoldDB" id="A0A077NN22"/>
<evidence type="ECO:0000313" key="1">
    <source>
        <dbReference type="EMBL" id="CDG99110.1"/>
    </source>
</evidence>
<proteinExistence type="predicted"/>
<dbReference type="HOGENOM" id="CLU_3207061_0_0_6"/>
<organism evidence="1 2">
    <name type="scientific">Xenorhabdus bovienii str. puntauvense</name>
    <dbReference type="NCBI Taxonomy" id="1398201"/>
    <lineage>
        <taxon>Bacteria</taxon>
        <taxon>Pseudomonadati</taxon>
        <taxon>Pseudomonadota</taxon>
        <taxon>Gammaproteobacteria</taxon>
        <taxon>Enterobacterales</taxon>
        <taxon>Morganellaceae</taxon>
        <taxon>Xenorhabdus</taxon>
    </lineage>
</organism>
<sequence length="45" mass="4820">MAAVTPENSSLVCTGYQSIAENLRKLQNGLHITETGQLEQTAKSS</sequence>
<reference evidence="1" key="1">
    <citation type="submission" date="2013-07" db="EMBL/GenBank/DDBJ databases">
        <title>Sub-species coevolution in mutualistic symbiosis.</title>
        <authorList>
            <person name="Murfin K."/>
            <person name="Klassen J."/>
            <person name="Lee M."/>
            <person name="Forst S."/>
            <person name="Stock P."/>
            <person name="Goodrich-Blair H."/>
        </authorList>
    </citation>
    <scope>NUCLEOTIDE SEQUENCE [LARGE SCALE GENOMIC DNA]</scope>
    <source>
        <strain evidence="1">Puntauvense</strain>
    </source>
</reference>
<accession>A0A077NN22</accession>
<protein>
    <submittedName>
        <fullName evidence="1">Uncharacterized protein</fullName>
    </submittedName>
</protein>